<proteinExistence type="inferred from homology"/>
<keyword evidence="5 7" id="KW-0472">Membrane</keyword>
<dbReference type="Proteomes" id="UP000735302">
    <property type="component" value="Unassembled WGS sequence"/>
</dbReference>
<evidence type="ECO:0000256" key="7">
    <source>
        <dbReference type="SAM" id="Phobius"/>
    </source>
</evidence>
<feature type="transmembrane region" description="Helical" evidence="7">
    <location>
        <begin position="109"/>
        <end position="128"/>
    </location>
</feature>
<feature type="transmembrane region" description="Helical" evidence="7">
    <location>
        <begin position="148"/>
        <end position="169"/>
    </location>
</feature>
<dbReference type="Gene3D" id="1.20.1250.20">
    <property type="entry name" value="MFS general substrate transporter like domains"/>
    <property type="match status" value="1"/>
</dbReference>
<feature type="compositionally biased region" description="Polar residues" evidence="6">
    <location>
        <begin position="362"/>
        <end position="372"/>
    </location>
</feature>
<dbReference type="EMBL" id="BLXT01006838">
    <property type="protein sequence ID" value="GFO33838.1"/>
    <property type="molecule type" value="Genomic_DNA"/>
</dbReference>
<dbReference type="PANTHER" id="PTHR19444:SF13">
    <property type="entry name" value="PROTEIN UNC-93 HOMOLOG A"/>
    <property type="match status" value="1"/>
</dbReference>
<dbReference type="InterPro" id="IPR036259">
    <property type="entry name" value="MFS_trans_sf"/>
</dbReference>
<dbReference type="GO" id="GO:0016020">
    <property type="term" value="C:membrane"/>
    <property type="evidence" value="ECO:0007669"/>
    <property type="project" value="UniProtKB-SubCell"/>
</dbReference>
<evidence type="ECO:0000256" key="5">
    <source>
        <dbReference type="ARBA" id="ARBA00023136"/>
    </source>
</evidence>
<evidence type="ECO:0000256" key="4">
    <source>
        <dbReference type="ARBA" id="ARBA00022989"/>
    </source>
</evidence>
<feature type="compositionally biased region" description="Polar residues" evidence="6">
    <location>
        <begin position="588"/>
        <end position="599"/>
    </location>
</feature>
<evidence type="ECO:0000313" key="9">
    <source>
        <dbReference type="Proteomes" id="UP000735302"/>
    </source>
</evidence>
<feature type="compositionally biased region" description="Basic and acidic residues" evidence="6">
    <location>
        <begin position="709"/>
        <end position="723"/>
    </location>
</feature>
<evidence type="ECO:0000256" key="6">
    <source>
        <dbReference type="SAM" id="MobiDB-lite"/>
    </source>
</evidence>
<dbReference type="InterPro" id="IPR010291">
    <property type="entry name" value="Ion_channel_UNC-93"/>
</dbReference>
<feature type="region of interest" description="Disordered" evidence="6">
    <location>
        <begin position="660"/>
        <end position="680"/>
    </location>
</feature>
<comment type="caution">
    <text evidence="8">The sequence shown here is derived from an EMBL/GenBank/DDBJ whole genome shotgun (WGS) entry which is preliminary data.</text>
</comment>
<feature type="compositionally biased region" description="Acidic residues" evidence="6">
    <location>
        <begin position="724"/>
        <end position="752"/>
    </location>
</feature>
<feature type="compositionally biased region" description="Low complexity" evidence="6">
    <location>
        <begin position="564"/>
        <end position="587"/>
    </location>
</feature>
<feature type="transmembrane region" description="Helical" evidence="7">
    <location>
        <begin position="248"/>
        <end position="266"/>
    </location>
</feature>
<organism evidence="8 9">
    <name type="scientific">Plakobranchus ocellatus</name>
    <dbReference type="NCBI Taxonomy" id="259542"/>
    <lineage>
        <taxon>Eukaryota</taxon>
        <taxon>Metazoa</taxon>
        <taxon>Spiralia</taxon>
        <taxon>Lophotrochozoa</taxon>
        <taxon>Mollusca</taxon>
        <taxon>Gastropoda</taxon>
        <taxon>Heterobranchia</taxon>
        <taxon>Euthyneura</taxon>
        <taxon>Panpulmonata</taxon>
        <taxon>Sacoglossa</taxon>
        <taxon>Placobranchoidea</taxon>
        <taxon>Plakobranchidae</taxon>
        <taxon>Plakobranchus</taxon>
    </lineage>
</organism>
<dbReference type="PANTHER" id="PTHR19444">
    <property type="entry name" value="UNC-93 RELATED"/>
    <property type="match status" value="1"/>
</dbReference>
<dbReference type="InterPro" id="IPR051951">
    <property type="entry name" value="UNC-93_regulatory"/>
</dbReference>
<dbReference type="AlphaFoldDB" id="A0AAV4CPL7"/>
<comment type="subcellular location">
    <subcellularLocation>
        <location evidence="1">Membrane</location>
        <topology evidence="1">Multi-pass membrane protein</topology>
    </subcellularLocation>
</comment>
<evidence type="ECO:0000256" key="2">
    <source>
        <dbReference type="ARBA" id="ARBA00009172"/>
    </source>
</evidence>
<gene>
    <name evidence="8" type="ORF">PoB_006034300</name>
</gene>
<evidence type="ECO:0000313" key="8">
    <source>
        <dbReference type="EMBL" id="GFO33838.1"/>
    </source>
</evidence>
<feature type="transmembrane region" description="Helical" evidence="7">
    <location>
        <begin position="220"/>
        <end position="242"/>
    </location>
</feature>
<feature type="region of interest" description="Disordered" evidence="6">
    <location>
        <begin position="463"/>
        <end position="482"/>
    </location>
</feature>
<feature type="transmembrane region" description="Helical" evidence="7">
    <location>
        <begin position="181"/>
        <end position="208"/>
    </location>
</feature>
<sequence length="787" mass="86822">MPSSDIHSLCMEHLMHSRNIHSLSCAFSYSKRASSSPYNILSRFNSLFFGVLATTQITGNLITSTVIRDGVGNISETIVYEFCGANDCPANENATEIHDPATWVIDTTLGVLLGCALLGLVLVVVLLVPLPRNEVVQGVTLRDRLLVYFRVVMTTNMILLAPFMLFSSVQHAFLVSVFTKAYVACPIGIHNVGFVMASYGATTPVFMAIFGQLARVTGRFLLLVASLVTNLILLVILFNWAPTADDEVVMYVVAIVWGLVESILLAQANALIAMLYPEDKEAAFANFHAWRSLGYTVSFANSTYLCVSTKLVLCILLVCLALLLYVFVEIQTKVQEYRGLKSRDKIADGNEVPDRDDESGSHDQPGSPSSISTIPLHYLQARKSFDFVELSEIIKEAQSGWTRDKDILKLDLPKVMSREHLQHSKVTTWFHTISVSEEDMISSIGDPHYINQTVFDHRQQYMQRSKSDSNLKSAISQRESDEYANGQLSSRYKSSVSGQTIAIKSLAGQEKSVLMAAITERDNANGSRQKYNNSNAYKRFKESKSAHKRLSLQIPDTNHLNQGSASPRASMARSPSSGYSSEIYSIGTRSPVNSSASDRTSGEGYIHSQFLHRHSLDATALSSVHEDITPSESEPVVTFHIGSASPEEHTSSGLFFNTARPLSSESDPTQNVTSSNNKRGGISKVLSKVTRRYQKSLHSKGVVNAAFSKADEHEGTEVGRDERTDEEQEIDISDVDSDGFVDDDDEEEEVFEDASSPKTHATLSSVIALRKKRPKILSQSEDVSSIY</sequence>
<comment type="similarity">
    <text evidence="2">Belongs to the unc-93 family.</text>
</comment>
<feature type="compositionally biased region" description="Polar residues" evidence="6">
    <location>
        <begin position="660"/>
        <end position="678"/>
    </location>
</feature>
<feature type="region of interest" description="Disordered" evidence="6">
    <location>
        <begin position="708"/>
        <end position="760"/>
    </location>
</feature>
<evidence type="ECO:0000256" key="1">
    <source>
        <dbReference type="ARBA" id="ARBA00004141"/>
    </source>
</evidence>
<keyword evidence="3 7" id="KW-0812">Transmembrane</keyword>
<name>A0AAV4CPL7_9GAST</name>
<feature type="transmembrane region" description="Helical" evidence="7">
    <location>
        <begin position="311"/>
        <end position="328"/>
    </location>
</feature>
<feature type="region of interest" description="Disordered" evidence="6">
    <location>
        <begin position="346"/>
        <end position="372"/>
    </location>
</feature>
<keyword evidence="4 7" id="KW-1133">Transmembrane helix</keyword>
<accession>A0AAV4CPL7</accession>
<dbReference type="Pfam" id="PF05978">
    <property type="entry name" value="UNC-93"/>
    <property type="match status" value="1"/>
</dbReference>
<feature type="region of interest" description="Disordered" evidence="6">
    <location>
        <begin position="557"/>
        <end position="601"/>
    </location>
</feature>
<evidence type="ECO:0000256" key="3">
    <source>
        <dbReference type="ARBA" id="ARBA00022692"/>
    </source>
</evidence>
<reference evidence="8 9" key="1">
    <citation type="journal article" date="2021" name="Elife">
        <title>Chloroplast acquisition without the gene transfer in kleptoplastic sea slugs, Plakobranchus ocellatus.</title>
        <authorList>
            <person name="Maeda T."/>
            <person name="Takahashi S."/>
            <person name="Yoshida T."/>
            <person name="Shimamura S."/>
            <person name="Takaki Y."/>
            <person name="Nagai Y."/>
            <person name="Toyoda A."/>
            <person name="Suzuki Y."/>
            <person name="Arimoto A."/>
            <person name="Ishii H."/>
            <person name="Satoh N."/>
            <person name="Nishiyama T."/>
            <person name="Hasebe M."/>
            <person name="Maruyama T."/>
            <person name="Minagawa J."/>
            <person name="Obokata J."/>
            <person name="Shigenobu S."/>
        </authorList>
    </citation>
    <scope>NUCLEOTIDE SEQUENCE [LARGE SCALE GENOMIC DNA]</scope>
</reference>
<dbReference type="SUPFAM" id="SSF103473">
    <property type="entry name" value="MFS general substrate transporter"/>
    <property type="match status" value="1"/>
</dbReference>
<keyword evidence="9" id="KW-1185">Reference proteome</keyword>
<protein>
    <submittedName>
        <fullName evidence="8">Protein unc-93 homolog a</fullName>
    </submittedName>
</protein>